<evidence type="ECO:0000256" key="6">
    <source>
        <dbReference type="PIRSR" id="PIRSR000097-2"/>
    </source>
</evidence>
<protein>
    <recommendedName>
        <fullName evidence="8">NADP-dependent oxidoreductase domain-containing protein</fullName>
    </recommendedName>
</protein>
<dbReference type="PROSITE" id="PS00062">
    <property type="entry name" value="ALDOKETO_REDUCTASE_2"/>
    <property type="match status" value="1"/>
</dbReference>
<reference evidence="9" key="1">
    <citation type="submission" date="2019-03" db="EMBL/GenBank/DDBJ databases">
        <authorList>
            <person name="Mank J."/>
            <person name="Almeida P."/>
        </authorList>
    </citation>
    <scope>NUCLEOTIDE SEQUENCE</scope>
    <source>
        <strain evidence="9">78183</strain>
    </source>
</reference>
<feature type="active site" description="Proton donor" evidence="5">
    <location>
        <position position="52"/>
    </location>
</feature>
<dbReference type="InterPro" id="IPR020471">
    <property type="entry name" value="AKR"/>
</dbReference>
<proteinExistence type="inferred from homology"/>
<dbReference type="PROSITE" id="PS00798">
    <property type="entry name" value="ALDOKETO_REDUCTASE_1"/>
    <property type="match status" value="1"/>
</dbReference>
<dbReference type="Pfam" id="PF00248">
    <property type="entry name" value="Aldo_ket_red"/>
    <property type="match status" value="1"/>
</dbReference>
<dbReference type="Gene3D" id="3.20.20.100">
    <property type="entry name" value="NADP-dependent oxidoreductase domain"/>
    <property type="match status" value="1"/>
</dbReference>
<organism evidence="9">
    <name type="scientific">Salix viminalis</name>
    <name type="common">Common osier</name>
    <name type="synonym">Basket willow</name>
    <dbReference type="NCBI Taxonomy" id="40686"/>
    <lineage>
        <taxon>Eukaryota</taxon>
        <taxon>Viridiplantae</taxon>
        <taxon>Streptophyta</taxon>
        <taxon>Embryophyta</taxon>
        <taxon>Tracheophyta</taxon>
        <taxon>Spermatophyta</taxon>
        <taxon>Magnoliopsida</taxon>
        <taxon>eudicotyledons</taxon>
        <taxon>Gunneridae</taxon>
        <taxon>Pentapetalae</taxon>
        <taxon>rosids</taxon>
        <taxon>fabids</taxon>
        <taxon>Malpighiales</taxon>
        <taxon>Salicaceae</taxon>
        <taxon>Saliceae</taxon>
        <taxon>Salix</taxon>
    </lineage>
</organism>
<keyword evidence="2" id="KW-0521">NADP</keyword>
<gene>
    <name evidence="9" type="ORF">SVIM_LOCUS144919</name>
</gene>
<evidence type="ECO:0000256" key="3">
    <source>
        <dbReference type="ARBA" id="ARBA00022990"/>
    </source>
</evidence>
<evidence type="ECO:0000256" key="4">
    <source>
        <dbReference type="ARBA" id="ARBA00023002"/>
    </source>
</evidence>
<dbReference type="InterPro" id="IPR018170">
    <property type="entry name" value="Aldo/ket_reductase_CS"/>
</dbReference>
<dbReference type="InterPro" id="IPR023210">
    <property type="entry name" value="NADP_OxRdtase_dom"/>
</dbReference>
<dbReference type="AlphaFoldDB" id="A0A6N2LBB2"/>
<evidence type="ECO:0000256" key="1">
    <source>
        <dbReference type="ARBA" id="ARBA00007905"/>
    </source>
</evidence>
<evidence type="ECO:0000256" key="2">
    <source>
        <dbReference type="ARBA" id="ARBA00022857"/>
    </source>
</evidence>
<keyword evidence="3" id="KW-0007">Acetylation</keyword>
<evidence type="ECO:0000259" key="8">
    <source>
        <dbReference type="Pfam" id="PF00248"/>
    </source>
</evidence>
<dbReference type="InterPro" id="IPR036812">
    <property type="entry name" value="NAD(P)_OxRdtase_dom_sf"/>
</dbReference>
<evidence type="ECO:0000313" key="9">
    <source>
        <dbReference type="EMBL" id="VFU32677.1"/>
    </source>
</evidence>
<dbReference type="CDD" id="cd19125">
    <property type="entry name" value="AKR_AKR4C1-15"/>
    <property type="match status" value="1"/>
</dbReference>
<keyword evidence="4" id="KW-0560">Oxidoreductase</keyword>
<dbReference type="SUPFAM" id="SSF51430">
    <property type="entry name" value="NAD(P)-linked oxidoreductase"/>
    <property type="match status" value="1"/>
</dbReference>
<dbReference type="GO" id="GO:0016491">
    <property type="term" value="F:oxidoreductase activity"/>
    <property type="evidence" value="ECO:0007669"/>
    <property type="project" value="UniProtKB-KW"/>
</dbReference>
<feature type="domain" description="NADP-dependent oxidoreductase" evidence="8">
    <location>
        <begin position="19"/>
        <end position="269"/>
    </location>
</feature>
<dbReference type="PIRSF" id="PIRSF000097">
    <property type="entry name" value="AKR"/>
    <property type="match status" value="1"/>
</dbReference>
<sequence>MAKAIQFFELNTGAKIPSVGLGTWGAAPGAVADAVTTAIKAGYRHIDCARLYCNEKEVGCALKKLFDSGVVKRGELWITAKLWCNDHAPEDVPESLETSLQDLQLDYVDLYLIHWPVSMKKGSEGFKPENLTETNIPATWTAMEALYDSGKARAIGVSNFSSKTRMLASVWQQPKLHEFCKSKGVHLSGYSPLGSPGKGMIKTQVLKNSILNSIAERLGKSPAQVALRWGLQMGHSVLPKSTSESRIKENFDIFYWSIPEDLFAKLSEIEQAREDGERYCVCAPDLRFIQDSRRAMGW</sequence>
<dbReference type="PANTHER" id="PTHR11732">
    <property type="entry name" value="ALDO/KETO REDUCTASE"/>
    <property type="match status" value="1"/>
</dbReference>
<feature type="site" description="Lowers pKa of active site Tyr" evidence="7">
    <location>
        <position position="81"/>
    </location>
</feature>
<dbReference type="FunFam" id="3.20.20.100:FF:000010">
    <property type="entry name" value="NADPH-dependent aldo-keto reductase, chloroplastic"/>
    <property type="match status" value="1"/>
</dbReference>
<name>A0A6N2LBB2_SALVM</name>
<feature type="binding site" evidence="6">
    <location>
        <position position="114"/>
    </location>
    <ligand>
        <name>substrate</name>
    </ligand>
</feature>
<dbReference type="EMBL" id="CAADRP010000824">
    <property type="protein sequence ID" value="VFU32677.1"/>
    <property type="molecule type" value="Genomic_DNA"/>
</dbReference>
<dbReference type="PROSITE" id="PS00063">
    <property type="entry name" value="ALDOKETO_REDUCTASE_3"/>
    <property type="match status" value="1"/>
</dbReference>
<dbReference type="InterPro" id="IPR044498">
    <property type="entry name" value="AKR4C"/>
</dbReference>
<comment type="similarity">
    <text evidence="1">Belongs to the aldo/keto reductase family.</text>
</comment>
<evidence type="ECO:0000256" key="5">
    <source>
        <dbReference type="PIRSR" id="PIRSR000097-1"/>
    </source>
</evidence>
<evidence type="ECO:0000256" key="7">
    <source>
        <dbReference type="PIRSR" id="PIRSR000097-3"/>
    </source>
</evidence>
<dbReference type="PRINTS" id="PR00069">
    <property type="entry name" value="ALDKETRDTASE"/>
</dbReference>
<accession>A0A6N2LBB2</accession>